<reference evidence="5" key="2">
    <citation type="submission" date="2008-08" db="EMBL/GenBank/DDBJ databases">
        <authorList>
            <consortium name="Diatom Consortium"/>
            <person name="Grigoriev I."/>
            <person name="Grimwood J."/>
            <person name="Kuo A."/>
            <person name="Otillar R.P."/>
            <person name="Salamov A."/>
            <person name="Detter J.C."/>
            <person name="Lindquist E."/>
            <person name="Shapiro H."/>
            <person name="Lucas S."/>
            <person name="Glavina del Rio T."/>
            <person name="Pitluck S."/>
            <person name="Rokhsar D."/>
            <person name="Bowler C."/>
        </authorList>
    </citation>
    <scope>GENOME REANNOTATION</scope>
    <source>
        <strain evidence="5">CCAP 1055/1</strain>
    </source>
</reference>
<protein>
    <recommendedName>
        <fullName evidence="3">Ribosomal RNA large subunit methyltransferase K/L-like methyltransferase domain-containing protein</fullName>
    </recommendedName>
</protein>
<dbReference type="PANTHER" id="PTHR13370:SF3">
    <property type="entry name" value="TRNA (GUANINE(10)-N2)-METHYLTRANSFERASE HOMOLOG"/>
    <property type="match status" value="1"/>
</dbReference>
<dbReference type="KEGG" id="pti:PHATRDRAFT_46959"/>
<evidence type="ECO:0000313" key="4">
    <source>
        <dbReference type="EMBL" id="EEC47208.1"/>
    </source>
</evidence>
<dbReference type="Gene3D" id="3.40.50.150">
    <property type="entry name" value="Vaccinia Virus protein VP39"/>
    <property type="match status" value="1"/>
</dbReference>
<feature type="domain" description="Ribosomal RNA large subunit methyltransferase K/L-like methyltransferase" evidence="3">
    <location>
        <begin position="254"/>
        <end position="427"/>
    </location>
</feature>
<evidence type="ECO:0000259" key="3">
    <source>
        <dbReference type="Pfam" id="PF01170"/>
    </source>
</evidence>
<accession>B7G1Y7</accession>
<gene>
    <name evidence="4" type="ORF">PHATRDRAFT_46959</name>
</gene>
<organism evidence="4 5">
    <name type="scientific">Phaeodactylum tricornutum (strain CCAP 1055/1)</name>
    <dbReference type="NCBI Taxonomy" id="556484"/>
    <lineage>
        <taxon>Eukaryota</taxon>
        <taxon>Sar</taxon>
        <taxon>Stramenopiles</taxon>
        <taxon>Ochrophyta</taxon>
        <taxon>Bacillariophyta</taxon>
        <taxon>Bacillariophyceae</taxon>
        <taxon>Bacillariophycidae</taxon>
        <taxon>Naviculales</taxon>
        <taxon>Phaeodactylaceae</taxon>
        <taxon>Phaeodactylum</taxon>
    </lineage>
</organism>
<dbReference type="AlphaFoldDB" id="B7G1Y7"/>
<dbReference type="GO" id="GO:0032259">
    <property type="term" value="P:methylation"/>
    <property type="evidence" value="ECO:0007669"/>
    <property type="project" value="UniProtKB-KW"/>
</dbReference>
<dbReference type="InterPro" id="IPR002052">
    <property type="entry name" value="DNA_methylase_N6_adenine_CS"/>
</dbReference>
<dbReference type="GO" id="GO:0003676">
    <property type="term" value="F:nucleic acid binding"/>
    <property type="evidence" value="ECO:0007669"/>
    <property type="project" value="InterPro"/>
</dbReference>
<keyword evidence="1" id="KW-0489">Methyltransferase</keyword>
<dbReference type="eggNOG" id="KOG2671">
    <property type="taxonomic scope" value="Eukaryota"/>
</dbReference>
<dbReference type="GO" id="GO:0005737">
    <property type="term" value="C:cytoplasm"/>
    <property type="evidence" value="ECO:0007669"/>
    <property type="project" value="TreeGrafter"/>
</dbReference>
<evidence type="ECO:0000313" key="5">
    <source>
        <dbReference type="Proteomes" id="UP000000759"/>
    </source>
</evidence>
<dbReference type="InParanoid" id="B7G1Y7"/>
<reference evidence="4 5" key="1">
    <citation type="journal article" date="2008" name="Nature">
        <title>The Phaeodactylum genome reveals the evolutionary history of diatom genomes.</title>
        <authorList>
            <person name="Bowler C."/>
            <person name="Allen A.E."/>
            <person name="Badger J.H."/>
            <person name="Grimwood J."/>
            <person name="Jabbari K."/>
            <person name="Kuo A."/>
            <person name="Maheswari U."/>
            <person name="Martens C."/>
            <person name="Maumus F."/>
            <person name="Otillar R.P."/>
            <person name="Rayko E."/>
            <person name="Salamov A."/>
            <person name="Vandepoele K."/>
            <person name="Beszteri B."/>
            <person name="Gruber A."/>
            <person name="Heijde M."/>
            <person name="Katinka M."/>
            <person name="Mock T."/>
            <person name="Valentin K."/>
            <person name="Verret F."/>
            <person name="Berges J.A."/>
            <person name="Brownlee C."/>
            <person name="Cadoret J.P."/>
            <person name="Chiovitti A."/>
            <person name="Choi C.J."/>
            <person name="Coesel S."/>
            <person name="De Martino A."/>
            <person name="Detter J.C."/>
            <person name="Durkin C."/>
            <person name="Falciatore A."/>
            <person name="Fournet J."/>
            <person name="Haruta M."/>
            <person name="Huysman M.J."/>
            <person name="Jenkins B.D."/>
            <person name="Jiroutova K."/>
            <person name="Jorgensen R.E."/>
            <person name="Joubert Y."/>
            <person name="Kaplan A."/>
            <person name="Kroger N."/>
            <person name="Kroth P.G."/>
            <person name="La Roche J."/>
            <person name="Lindquist E."/>
            <person name="Lommer M."/>
            <person name="Martin-Jezequel V."/>
            <person name="Lopez P.J."/>
            <person name="Lucas S."/>
            <person name="Mangogna M."/>
            <person name="McGinnis K."/>
            <person name="Medlin L.K."/>
            <person name="Montsant A."/>
            <person name="Oudot-Le Secq M.P."/>
            <person name="Napoli C."/>
            <person name="Obornik M."/>
            <person name="Parker M.S."/>
            <person name="Petit J.L."/>
            <person name="Porcel B.M."/>
            <person name="Poulsen N."/>
            <person name="Robison M."/>
            <person name="Rychlewski L."/>
            <person name="Rynearson T.A."/>
            <person name="Schmutz J."/>
            <person name="Shapiro H."/>
            <person name="Siaut M."/>
            <person name="Stanley M."/>
            <person name="Sussman M.R."/>
            <person name="Taylor A.R."/>
            <person name="Vardi A."/>
            <person name="von Dassow P."/>
            <person name="Vyverman W."/>
            <person name="Willis A."/>
            <person name="Wyrwicz L.S."/>
            <person name="Rokhsar D.S."/>
            <person name="Weissenbach J."/>
            <person name="Armbrust E.V."/>
            <person name="Green B.R."/>
            <person name="Van de Peer Y."/>
            <person name="Grigoriev I.V."/>
        </authorList>
    </citation>
    <scope>NUCLEOTIDE SEQUENCE [LARGE SCALE GENOMIC DNA]</scope>
    <source>
        <strain evidence="4 5">CCAP 1055/1</strain>
    </source>
</reference>
<dbReference type="PROSITE" id="PS00092">
    <property type="entry name" value="N6_MTASE"/>
    <property type="match status" value="1"/>
</dbReference>
<dbReference type="PANTHER" id="PTHR13370">
    <property type="entry name" value="RNA METHYLASE-RELATED"/>
    <property type="match status" value="1"/>
</dbReference>
<dbReference type="InterPro" id="IPR029063">
    <property type="entry name" value="SAM-dependent_MTases_sf"/>
</dbReference>
<sequence length="460" mass="51102">MGLNARGLEENLWQLSALPIDSQNDSEGWATTSLVEKDRHPEYIIHWKGEGVDGYSLQFRHLEFRGALSAVLETSVVDVAFEDALDYTGSVELQASKLVQFNSAMQYIHIPRNIHRKSLVEAAERCSLIHALYDIVSASDAYPPLASSAIQNNGFGDMYSGSQNEEATWCVRVRRFGQSLCSEKEKRYGARARSMKLEKEALKALEPLLLQFGGKVNLNSPDCKIYIFDGLVRTDKVLARRITSGPRVFAIAPNTRICVTNTPLCPVAAFLLCNVAGIRKIVSILDPYVGSGAILLAAAMIQPSCRSVGIEIADNGYVNRDDILLDFDTRNLTRPLALLHGDSTNELMREEAKKAIGNDAFDLIITDPPYGIRESSNYNTLTPAEELFQSIAKDRDLGRRLLKKGGRLVCFVPCNEDENLEDVLPSREQAESAGLQCEVVREQPLNDSLSRWLVSYLCVR</sequence>
<evidence type="ECO:0000256" key="1">
    <source>
        <dbReference type="ARBA" id="ARBA00022603"/>
    </source>
</evidence>
<dbReference type="Proteomes" id="UP000000759">
    <property type="component" value="Chromosome 12"/>
</dbReference>
<evidence type="ECO:0000256" key="2">
    <source>
        <dbReference type="ARBA" id="ARBA00022679"/>
    </source>
</evidence>
<dbReference type="GeneID" id="7202072"/>
<dbReference type="InterPro" id="IPR000241">
    <property type="entry name" value="RlmKL-like_Mtase"/>
</dbReference>
<dbReference type="CDD" id="cd02440">
    <property type="entry name" value="AdoMet_MTases"/>
    <property type="match status" value="1"/>
</dbReference>
<proteinExistence type="predicted"/>
<dbReference type="PaxDb" id="2850-Phatr46959"/>
<dbReference type="HOGENOM" id="CLU_440423_0_0_1"/>
<dbReference type="SUPFAM" id="SSF53335">
    <property type="entry name" value="S-adenosyl-L-methionine-dependent methyltransferases"/>
    <property type="match status" value="1"/>
</dbReference>
<dbReference type="OrthoDB" id="296065at2759"/>
<keyword evidence="5" id="KW-1185">Reference proteome</keyword>
<dbReference type="EMBL" id="CM000614">
    <property type="protein sequence ID" value="EEC47208.1"/>
    <property type="molecule type" value="Genomic_DNA"/>
</dbReference>
<dbReference type="RefSeq" id="XP_002181285.1">
    <property type="nucleotide sequence ID" value="XM_002181249.1"/>
</dbReference>
<dbReference type="Pfam" id="PF01170">
    <property type="entry name" value="UPF0020"/>
    <property type="match status" value="1"/>
</dbReference>
<dbReference type="PRINTS" id="PR00507">
    <property type="entry name" value="N12N6MTFRASE"/>
</dbReference>
<keyword evidence="2" id="KW-0808">Transferase</keyword>
<dbReference type="GO" id="GO:0008168">
    <property type="term" value="F:methyltransferase activity"/>
    <property type="evidence" value="ECO:0007669"/>
    <property type="project" value="UniProtKB-KW"/>
</dbReference>
<name>B7G1Y7_PHATC</name>
<dbReference type="GO" id="GO:0043527">
    <property type="term" value="C:tRNA methyltransferase complex"/>
    <property type="evidence" value="ECO:0007669"/>
    <property type="project" value="UniProtKB-ARBA"/>
</dbReference>
<dbReference type="STRING" id="556484.B7G1Y7"/>